<reference evidence="1" key="1">
    <citation type="submission" date="2022-07" db="EMBL/GenBank/DDBJ databases">
        <title>Phylogenomic reconstructions and comparative analyses of Kickxellomycotina fungi.</title>
        <authorList>
            <person name="Reynolds N.K."/>
            <person name="Stajich J.E."/>
            <person name="Barry K."/>
            <person name="Grigoriev I.V."/>
            <person name="Crous P."/>
            <person name="Smith M.E."/>
        </authorList>
    </citation>
    <scope>NUCLEOTIDE SEQUENCE</scope>
    <source>
        <strain evidence="1">RSA 861</strain>
    </source>
</reference>
<accession>A0A9W8DNQ7</accession>
<dbReference type="Proteomes" id="UP001150569">
    <property type="component" value="Unassembled WGS sequence"/>
</dbReference>
<gene>
    <name evidence="1" type="ORF">IWQ60_009926</name>
</gene>
<keyword evidence="2" id="KW-1185">Reference proteome</keyword>
<dbReference type="EMBL" id="JANBPT010000883">
    <property type="protein sequence ID" value="KAJ1911889.1"/>
    <property type="molecule type" value="Genomic_DNA"/>
</dbReference>
<feature type="non-terminal residue" evidence="1">
    <location>
        <position position="1"/>
    </location>
</feature>
<evidence type="ECO:0000313" key="1">
    <source>
        <dbReference type="EMBL" id="KAJ1911889.1"/>
    </source>
</evidence>
<dbReference type="AlphaFoldDB" id="A0A9W8DNQ7"/>
<protein>
    <submittedName>
        <fullName evidence="1">Uncharacterized protein</fullName>
    </submittedName>
</protein>
<dbReference type="OrthoDB" id="10256524at2759"/>
<comment type="caution">
    <text evidence="1">The sequence shown here is derived from an EMBL/GenBank/DDBJ whole genome shotgun (WGS) entry which is preliminary data.</text>
</comment>
<evidence type="ECO:0000313" key="2">
    <source>
        <dbReference type="Proteomes" id="UP001150569"/>
    </source>
</evidence>
<proteinExistence type="predicted"/>
<organism evidence="1 2">
    <name type="scientific">Tieghemiomyces parasiticus</name>
    <dbReference type="NCBI Taxonomy" id="78921"/>
    <lineage>
        <taxon>Eukaryota</taxon>
        <taxon>Fungi</taxon>
        <taxon>Fungi incertae sedis</taxon>
        <taxon>Zoopagomycota</taxon>
        <taxon>Kickxellomycotina</taxon>
        <taxon>Dimargaritomycetes</taxon>
        <taxon>Dimargaritales</taxon>
        <taxon>Dimargaritaceae</taxon>
        <taxon>Tieghemiomyces</taxon>
    </lineage>
</organism>
<sequence length="268" mass="29486">FSGGVANRQAVFTNRSPKTVRIDLLAAGAYSVSAHYANQSLSDLPRRSAATAPAIFSQRVLNLAPGASTPWTITFTQPWDLPDKEHWVYSGFINATIIIDNAVNSTMTIPFLGFKGDYRTVPILRPNTADFPFLGSSQTNDRVTQVMSANAAGVPVFDMVKNLPIVTIAKDHPTAQIRVYAISQSTGKPYFALVDGVLDYAQQNFISYRPTTTFTWSGYGYNKTNKSDLKRLANGIYRIKVTALRPFGDPSKPSDLDTWTSGFFKVAR</sequence>
<name>A0A9W8DNQ7_9FUNG</name>